<dbReference type="RefSeq" id="WP_149545917.1">
    <property type="nucleotide sequence ID" value="NZ_VTPS01000017.1"/>
</dbReference>
<dbReference type="Gene3D" id="1.20.5.190">
    <property type="match status" value="1"/>
</dbReference>
<keyword evidence="1" id="KW-0175">Coiled coil</keyword>
<feature type="coiled-coil region" evidence="1">
    <location>
        <begin position="11"/>
        <end position="66"/>
    </location>
</feature>
<comment type="caution">
    <text evidence="2">The sequence shown here is derived from an EMBL/GenBank/DDBJ whole genome shotgun (WGS) entry which is preliminary data.</text>
</comment>
<dbReference type="EMBL" id="VTPS01000017">
    <property type="protein sequence ID" value="TZE81168.1"/>
    <property type="molecule type" value="Genomic_DNA"/>
</dbReference>
<gene>
    <name evidence="2" type="ORF">FWJ32_10550</name>
</gene>
<evidence type="ECO:0000256" key="1">
    <source>
        <dbReference type="SAM" id="Coils"/>
    </source>
</evidence>
<sequence length="148" mass="17251">MTNDEKILFILEGMQGDIKGLKDDVSGLKQDVAVLKDDVSGLKQDVAELKNGQKRLEKRLVKVEISQEKTRKDIEILTEVHRSYQEAHIREHKELMETIDNRTGVIELALRHNSKKLNKIANDMTFIRYRLFEDEKDIFSIKNRIGME</sequence>
<organism evidence="2 3">
    <name type="scientific">Calorimonas adulescens</name>
    <dbReference type="NCBI Taxonomy" id="2606906"/>
    <lineage>
        <taxon>Bacteria</taxon>
        <taxon>Bacillati</taxon>
        <taxon>Bacillota</taxon>
        <taxon>Clostridia</taxon>
        <taxon>Thermoanaerobacterales</taxon>
        <taxon>Thermoanaerobacteraceae</taxon>
        <taxon>Calorimonas</taxon>
    </lineage>
</organism>
<name>A0A5D8QCV2_9THEO</name>
<proteinExistence type="predicted"/>
<reference evidence="2 3" key="1">
    <citation type="submission" date="2019-08" db="EMBL/GenBank/DDBJ databases">
        <title>Calorimonas adulescens gen. nov., sp. nov., an anaerobic thermophilic bacterium from Sakhalin hot spring.</title>
        <authorList>
            <person name="Khomyakova M.A."/>
            <person name="Merkel A.Y."/>
            <person name="Novikov A."/>
            <person name="Bonch-Osmolovskaya E.A."/>
            <person name="Slobodkin A.I."/>
        </authorList>
    </citation>
    <scope>NUCLEOTIDE SEQUENCE [LARGE SCALE GENOMIC DNA]</scope>
    <source>
        <strain evidence="2 3">A05MB</strain>
    </source>
</reference>
<protein>
    <submittedName>
        <fullName evidence="2">Uncharacterized protein</fullName>
    </submittedName>
</protein>
<evidence type="ECO:0000313" key="2">
    <source>
        <dbReference type="EMBL" id="TZE81168.1"/>
    </source>
</evidence>
<evidence type="ECO:0000313" key="3">
    <source>
        <dbReference type="Proteomes" id="UP000322976"/>
    </source>
</evidence>
<accession>A0A5D8QCV2</accession>
<keyword evidence="3" id="KW-1185">Reference proteome</keyword>
<dbReference type="Proteomes" id="UP000322976">
    <property type="component" value="Unassembled WGS sequence"/>
</dbReference>
<dbReference type="AlphaFoldDB" id="A0A5D8QCV2"/>